<protein>
    <submittedName>
        <fullName evidence="1">Uncharacterized protein</fullName>
    </submittedName>
</protein>
<gene>
    <name evidence="1" type="ORF">LCGC14_2086610</name>
</gene>
<reference evidence="1" key="1">
    <citation type="journal article" date="2015" name="Nature">
        <title>Complex archaea that bridge the gap between prokaryotes and eukaryotes.</title>
        <authorList>
            <person name="Spang A."/>
            <person name="Saw J.H."/>
            <person name="Jorgensen S.L."/>
            <person name="Zaremba-Niedzwiedzka K."/>
            <person name="Martijn J."/>
            <person name="Lind A.E."/>
            <person name="van Eijk R."/>
            <person name="Schleper C."/>
            <person name="Guy L."/>
            <person name="Ettema T.J."/>
        </authorList>
    </citation>
    <scope>NUCLEOTIDE SEQUENCE</scope>
</reference>
<name>A0A0F9EDX9_9ZZZZ</name>
<sequence>TEYLLGLSPEDLLAVVRAETKSGGEKE</sequence>
<evidence type="ECO:0000313" key="1">
    <source>
        <dbReference type="EMBL" id="KKL72263.1"/>
    </source>
</evidence>
<proteinExistence type="predicted"/>
<dbReference type="AlphaFoldDB" id="A0A0F9EDX9"/>
<accession>A0A0F9EDX9</accession>
<dbReference type="EMBL" id="LAZR01025327">
    <property type="protein sequence ID" value="KKL72263.1"/>
    <property type="molecule type" value="Genomic_DNA"/>
</dbReference>
<feature type="non-terminal residue" evidence="1">
    <location>
        <position position="1"/>
    </location>
</feature>
<organism evidence="1">
    <name type="scientific">marine sediment metagenome</name>
    <dbReference type="NCBI Taxonomy" id="412755"/>
    <lineage>
        <taxon>unclassified sequences</taxon>
        <taxon>metagenomes</taxon>
        <taxon>ecological metagenomes</taxon>
    </lineage>
</organism>
<comment type="caution">
    <text evidence="1">The sequence shown here is derived from an EMBL/GenBank/DDBJ whole genome shotgun (WGS) entry which is preliminary data.</text>
</comment>